<name>Q0W1N9_METAR</name>
<keyword evidence="8" id="KW-1185">Reference proteome</keyword>
<dbReference type="GO" id="GO:0009234">
    <property type="term" value="P:menaquinone biosynthetic process"/>
    <property type="evidence" value="ECO:0007669"/>
    <property type="project" value="TreeGrafter"/>
</dbReference>
<dbReference type="GO" id="GO:0005886">
    <property type="term" value="C:plasma membrane"/>
    <property type="evidence" value="ECO:0007669"/>
    <property type="project" value="UniProtKB-SubCell"/>
</dbReference>
<evidence type="ECO:0000256" key="5">
    <source>
        <dbReference type="ARBA" id="ARBA00023136"/>
    </source>
</evidence>
<sequence length="321" mass="34182">MTIVYTSAFKNLLEQTMSAGCSDIIPIIRLGRFRFLLLGLVLYLLGALLAACSGCPLHTGKLAIGYLILVTGHLSMHYSNDLFDYEADLHTNPNAVSGGSGILRDYPHLRLAALYIALCLAAFSIVTGAVFTWYYSYPPAYIGLVIFSNLLGWYYAAPPVRLSYRGLGEIATVLGVGVLMPAAGALTIAGSVPPAFLVFLPVLVLYSTSFILSVELPDMEADRAAGKRTFIARKGRSAGLVLIAGANLLATIYLLFLWLITAQALYLVASLVSVLLLVAGLLGIARRPTAGVAAAGFAKMSVGCFMVFLVAMDVSIAAFLR</sequence>
<comment type="subcellular location">
    <subcellularLocation>
        <location evidence="1">Cell membrane</location>
        <topology evidence="1">Multi-pass membrane protein</topology>
    </subcellularLocation>
</comment>
<feature type="transmembrane region" description="Helical" evidence="6">
    <location>
        <begin position="264"/>
        <end position="285"/>
    </location>
</feature>
<dbReference type="PANTHER" id="PTHR13929">
    <property type="entry name" value="1,4-DIHYDROXY-2-NAPHTHOATE OCTAPRENYLTRANSFERASE"/>
    <property type="match status" value="1"/>
</dbReference>
<dbReference type="CDD" id="cd13962">
    <property type="entry name" value="PT_UbiA_UBIAD1"/>
    <property type="match status" value="1"/>
</dbReference>
<feature type="transmembrane region" description="Helical" evidence="6">
    <location>
        <begin position="297"/>
        <end position="320"/>
    </location>
</feature>
<feature type="transmembrane region" description="Helical" evidence="6">
    <location>
        <begin position="112"/>
        <end position="134"/>
    </location>
</feature>
<dbReference type="InterPro" id="IPR000537">
    <property type="entry name" value="UbiA_prenyltransferase"/>
</dbReference>
<feature type="transmembrane region" description="Helical" evidence="6">
    <location>
        <begin position="140"/>
        <end position="157"/>
    </location>
</feature>
<feature type="transmembrane region" description="Helical" evidence="6">
    <location>
        <begin position="169"/>
        <end position="189"/>
    </location>
</feature>
<dbReference type="AlphaFoldDB" id="Q0W1N9"/>
<evidence type="ECO:0000256" key="2">
    <source>
        <dbReference type="ARBA" id="ARBA00022679"/>
    </source>
</evidence>
<evidence type="ECO:0000256" key="6">
    <source>
        <dbReference type="SAM" id="Phobius"/>
    </source>
</evidence>
<dbReference type="EMBL" id="AM114193">
    <property type="protein sequence ID" value="CAJ37704.1"/>
    <property type="molecule type" value="Genomic_DNA"/>
</dbReference>
<dbReference type="STRING" id="351160.RCIX2657"/>
<dbReference type="eggNOG" id="arCOG00480">
    <property type="taxonomic scope" value="Archaea"/>
</dbReference>
<feature type="transmembrane region" description="Helical" evidence="6">
    <location>
        <begin position="237"/>
        <end position="258"/>
    </location>
</feature>
<gene>
    <name evidence="7" type="primary">menA-2</name>
    <name evidence="7" type="ORF">RCIX2657</name>
</gene>
<evidence type="ECO:0000313" key="7">
    <source>
        <dbReference type="EMBL" id="CAJ37704.1"/>
    </source>
</evidence>
<protein>
    <submittedName>
        <fullName evidence="7">1,4-dihydroxy-2-naphtoate octaprenyl transferase</fullName>
        <ecNumber evidence="7">2.5.1.-</ecNumber>
    </submittedName>
</protein>
<dbReference type="Pfam" id="PF01040">
    <property type="entry name" value="UbiA"/>
    <property type="match status" value="1"/>
</dbReference>
<organism evidence="7 8">
    <name type="scientific">Methanocella arvoryzae (strain DSM 22066 / NBRC 105507 / MRE50)</name>
    <dbReference type="NCBI Taxonomy" id="351160"/>
    <lineage>
        <taxon>Archaea</taxon>
        <taxon>Methanobacteriati</taxon>
        <taxon>Methanobacteriota</taxon>
        <taxon>Stenosarchaea group</taxon>
        <taxon>Methanomicrobia</taxon>
        <taxon>Methanocellales</taxon>
        <taxon>Methanocellaceae</taxon>
        <taxon>Methanocella</taxon>
    </lineage>
</organism>
<evidence type="ECO:0000256" key="4">
    <source>
        <dbReference type="ARBA" id="ARBA00022989"/>
    </source>
</evidence>
<dbReference type="KEGG" id="rci:RCIX2657"/>
<reference evidence="7 8" key="1">
    <citation type="journal article" date="2006" name="Science">
        <title>Genome of rice cluster I archaea -- the key methane producers in the rice rhizosphere.</title>
        <authorList>
            <person name="Erkel C."/>
            <person name="Kube M."/>
            <person name="Reinhardt R."/>
            <person name="Liesack W."/>
        </authorList>
    </citation>
    <scope>NUCLEOTIDE SEQUENCE [LARGE SCALE GENOMIC DNA]</scope>
    <source>
        <strain evidence="8">DSM 22066 / NBRC 105507 / MRE50</strain>
    </source>
</reference>
<keyword evidence="2 7" id="KW-0808">Transferase</keyword>
<evidence type="ECO:0000256" key="3">
    <source>
        <dbReference type="ARBA" id="ARBA00022692"/>
    </source>
</evidence>
<dbReference type="EC" id="2.5.1.-" evidence="7"/>
<keyword evidence="5 6" id="KW-0472">Membrane</keyword>
<dbReference type="InterPro" id="IPR026046">
    <property type="entry name" value="UBIAD1"/>
</dbReference>
<evidence type="ECO:0000256" key="1">
    <source>
        <dbReference type="ARBA" id="ARBA00004651"/>
    </source>
</evidence>
<feature type="transmembrane region" description="Helical" evidence="6">
    <location>
        <begin position="195"/>
        <end position="216"/>
    </location>
</feature>
<dbReference type="GO" id="GO:0004659">
    <property type="term" value="F:prenyltransferase activity"/>
    <property type="evidence" value="ECO:0007669"/>
    <property type="project" value="InterPro"/>
</dbReference>
<dbReference type="Proteomes" id="UP000000663">
    <property type="component" value="Chromosome"/>
</dbReference>
<evidence type="ECO:0000313" key="8">
    <source>
        <dbReference type="Proteomes" id="UP000000663"/>
    </source>
</evidence>
<keyword evidence="4 6" id="KW-1133">Transmembrane helix</keyword>
<dbReference type="GO" id="GO:0042371">
    <property type="term" value="P:vitamin K biosynthetic process"/>
    <property type="evidence" value="ECO:0007669"/>
    <property type="project" value="TreeGrafter"/>
</dbReference>
<accession>Q0W1N9</accession>
<feature type="transmembrane region" description="Helical" evidence="6">
    <location>
        <begin position="35"/>
        <end position="57"/>
    </location>
</feature>
<dbReference type="PANTHER" id="PTHR13929:SF0">
    <property type="entry name" value="UBIA PRENYLTRANSFERASE DOMAIN-CONTAINING PROTEIN 1"/>
    <property type="match status" value="1"/>
</dbReference>
<proteinExistence type="predicted"/>
<keyword evidence="3 6" id="KW-0812">Transmembrane</keyword>